<feature type="non-terminal residue" evidence="1">
    <location>
        <position position="1"/>
    </location>
</feature>
<dbReference type="EMBL" id="CAJVCH010568499">
    <property type="protein sequence ID" value="CAG7833106.1"/>
    <property type="molecule type" value="Genomic_DNA"/>
</dbReference>
<protein>
    <submittedName>
        <fullName evidence="1">Uncharacterized protein</fullName>
    </submittedName>
</protein>
<evidence type="ECO:0000313" key="2">
    <source>
        <dbReference type="Proteomes" id="UP000708208"/>
    </source>
</evidence>
<proteinExistence type="predicted"/>
<dbReference type="AlphaFoldDB" id="A0A8J2M5B8"/>
<keyword evidence="2" id="KW-1185">Reference proteome</keyword>
<accession>A0A8J2M5B8</accession>
<evidence type="ECO:0000313" key="1">
    <source>
        <dbReference type="EMBL" id="CAG7833106.1"/>
    </source>
</evidence>
<name>A0A8J2M5B8_9HEXA</name>
<reference evidence="1" key="1">
    <citation type="submission" date="2021-06" db="EMBL/GenBank/DDBJ databases">
        <authorList>
            <person name="Hodson N. C."/>
            <person name="Mongue J. A."/>
            <person name="Jaron S. K."/>
        </authorList>
    </citation>
    <scope>NUCLEOTIDE SEQUENCE</scope>
</reference>
<dbReference type="Proteomes" id="UP000708208">
    <property type="component" value="Unassembled WGS sequence"/>
</dbReference>
<gene>
    <name evidence="1" type="ORF">AFUS01_LOCUS42752</name>
</gene>
<sequence length="59" mass="6373">YGKANIPTTLPLYTVATIKPIRLQKIHVMTQPKKMLIATSTQMSEVNGRKIACTGNSGG</sequence>
<comment type="caution">
    <text evidence="1">The sequence shown here is derived from an EMBL/GenBank/DDBJ whole genome shotgun (WGS) entry which is preliminary data.</text>
</comment>
<organism evidence="1 2">
    <name type="scientific">Allacma fusca</name>
    <dbReference type="NCBI Taxonomy" id="39272"/>
    <lineage>
        <taxon>Eukaryota</taxon>
        <taxon>Metazoa</taxon>
        <taxon>Ecdysozoa</taxon>
        <taxon>Arthropoda</taxon>
        <taxon>Hexapoda</taxon>
        <taxon>Collembola</taxon>
        <taxon>Symphypleona</taxon>
        <taxon>Sminthuridae</taxon>
        <taxon>Allacma</taxon>
    </lineage>
</organism>